<reference evidence="1 2" key="1">
    <citation type="submission" date="2019-05" db="EMBL/GenBank/DDBJ databases">
        <title>Another draft genome of Portunus trituberculatus and its Hox gene families provides insights of decapod evolution.</title>
        <authorList>
            <person name="Jeong J.-H."/>
            <person name="Song I."/>
            <person name="Kim S."/>
            <person name="Choi T."/>
            <person name="Kim D."/>
            <person name="Ryu S."/>
            <person name="Kim W."/>
        </authorList>
    </citation>
    <scope>NUCLEOTIDE SEQUENCE [LARGE SCALE GENOMIC DNA]</scope>
    <source>
        <tissue evidence="1">Muscle</tissue>
    </source>
</reference>
<accession>A0A5B7ERD4</accession>
<gene>
    <name evidence="1" type="ORF">E2C01_030645</name>
</gene>
<evidence type="ECO:0000313" key="1">
    <source>
        <dbReference type="EMBL" id="MPC37171.1"/>
    </source>
</evidence>
<keyword evidence="2" id="KW-1185">Reference proteome</keyword>
<proteinExistence type="predicted"/>
<name>A0A5B7ERD4_PORTR</name>
<evidence type="ECO:0000313" key="2">
    <source>
        <dbReference type="Proteomes" id="UP000324222"/>
    </source>
</evidence>
<dbReference type="EMBL" id="VSRR010003706">
    <property type="protein sequence ID" value="MPC37171.1"/>
    <property type="molecule type" value="Genomic_DNA"/>
</dbReference>
<dbReference type="Proteomes" id="UP000324222">
    <property type="component" value="Unassembled WGS sequence"/>
</dbReference>
<dbReference type="AlphaFoldDB" id="A0A5B7ERD4"/>
<organism evidence="1 2">
    <name type="scientific">Portunus trituberculatus</name>
    <name type="common">Swimming crab</name>
    <name type="synonym">Neptunus trituberculatus</name>
    <dbReference type="NCBI Taxonomy" id="210409"/>
    <lineage>
        <taxon>Eukaryota</taxon>
        <taxon>Metazoa</taxon>
        <taxon>Ecdysozoa</taxon>
        <taxon>Arthropoda</taxon>
        <taxon>Crustacea</taxon>
        <taxon>Multicrustacea</taxon>
        <taxon>Malacostraca</taxon>
        <taxon>Eumalacostraca</taxon>
        <taxon>Eucarida</taxon>
        <taxon>Decapoda</taxon>
        <taxon>Pleocyemata</taxon>
        <taxon>Brachyura</taxon>
        <taxon>Eubrachyura</taxon>
        <taxon>Portunoidea</taxon>
        <taxon>Portunidae</taxon>
        <taxon>Portuninae</taxon>
        <taxon>Portunus</taxon>
    </lineage>
</organism>
<sequence>MRFIKTKDPVVDGGVQSAKLPGDSKLGIHIECSAQGACIGAPGRAQSPYHTLGQEPITLISLLSLRSCGDTGRSSHTPPSSP</sequence>
<comment type="caution">
    <text evidence="1">The sequence shown here is derived from an EMBL/GenBank/DDBJ whole genome shotgun (WGS) entry which is preliminary data.</text>
</comment>
<protein>
    <submittedName>
        <fullName evidence="1">Uncharacterized protein</fullName>
    </submittedName>
</protein>